<evidence type="ECO:0000313" key="3">
    <source>
        <dbReference type="Proteomes" id="UP000306007"/>
    </source>
</evidence>
<keyword evidence="1" id="KW-0812">Transmembrane</keyword>
<dbReference type="AlphaFoldDB" id="A0A4Y5SNK2"/>
<name>A0A4Y5SNK2_9EURY</name>
<dbReference type="RefSeq" id="WP_139681142.1">
    <property type="nucleotide sequence ID" value="NZ_CP040846.1"/>
</dbReference>
<keyword evidence="1" id="KW-0472">Membrane</keyword>
<dbReference type="OrthoDB" id="98916at2157"/>
<proteinExistence type="predicted"/>
<feature type="transmembrane region" description="Helical" evidence="1">
    <location>
        <begin position="131"/>
        <end position="149"/>
    </location>
</feature>
<sequence>MKKLLTFALMWFVFVVWGLELGVVWVFKSITGSWISQSSLVYLSKVWTINCLRLLAVIALLRWLGLSFRDLTEGSFGTRELRLSLLVVFAVLLVEVIYLESYSPQILREFHYHLRISQSTWLALASLASEYVYYTLEILAVNLLYVGALRLGNQRLAVLLPTVLWGSAHALNIVVMPAIEALLLAVYMTVFAFLIYTTTQKTGSLKVPIFIWLVSMAL</sequence>
<dbReference type="GeneID" id="40475451"/>
<gene>
    <name evidence="2" type="ORF">FH039_09665</name>
</gene>
<reference evidence="2 3" key="1">
    <citation type="submission" date="2019-06" db="EMBL/GenBank/DDBJ databases">
        <title>Thermococcus indicus sp. nov., a Fe(III)-reducing hyperthermophilic archaeon isolated from the Onnuri vent field of the Central Indian Ocean ridge.</title>
        <authorList>
            <person name="Lim J.K."/>
            <person name="Kim Y.J."/>
            <person name="Kwon K.K."/>
        </authorList>
    </citation>
    <scope>NUCLEOTIDE SEQUENCE [LARGE SCALE GENOMIC DNA]</scope>
    <source>
        <strain evidence="2 3">IOH1</strain>
    </source>
</reference>
<feature type="transmembrane region" description="Helical" evidence="1">
    <location>
        <begin position="181"/>
        <end position="199"/>
    </location>
</feature>
<organism evidence="2 3">
    <name type="scientific">Thermococcus indicus</name>
    <dbReference type="NCBI Taxonomy" id="2586643"/>
    <lineage>
        <taxon>Archaea</taxon>
        <taxon>Methanobacteriati</taxon>
        <taxon>Methanobacteriota</taxon>
        <taxon>Thermococci</taxon>
        <taxon>Thermococcales</taxon>
        <taxon>Thermococcaceae</taxon>
        <taxon>Thermococcus</taxon>
    </lineage>
</organism>
<accession>A0A4Y5SNK2</accession>
<evidence type="ECO:0008006" key="4">
    <source>
        <dbReference type="Google" id="ProtNLM"/>
    </source>
</evidence>
<evidence type="ECO:0000256" key="1">
    <source>
        <dbReference type="SAM" id="Phobius"/>
    </source>
</evidence>
<protein>
    <recommendedName>
        <fullName evidence="4">CPBP family intramembrane metalloprotease</fullName>
    </recommendedName>
</protein>
<keyword evidence="1" id="KW-1133">Transmembrane helix</keyword>
<dbReference type="Proteomes" id="UP000306007">
    <property type="component" value="Chromosome"/>
</dbReference>
<dbReference type="EMBL" id="CP040846">
    <property type="protein sequence ID" value="QDA31809.1"/>
    <property type="molecule type" value="Genomic_DNA"/>
</dbReference>
<feature type="transmembrane region" description="Helical" evidence="1">
    <location>
        <begin position="42"/>
        <end position="61"/>
    </location>
</feature>
<keyword evidence="3" id="KW-1185">Reference proteome</keyword>
<dbReference type="KEGG" id="tic:FH039_09665"/>
<feature type="transmembrane region" description="Helical" evidence="1">
    <location>
        <begin position="81"/>
        <end position="99"/>
    </location>
</feature>
<evidence type="ECO:0000313" key="2">
    <source>
        <dbReference type="EMBL" id="QDA31809.1"/>
    </source>
</evidence>